<accession>A0AAV0SUA3</accession>
<organism evidence="3 4">
    <name type="scientific">Peronospora destructor</name>
    <dbReference type="NCBI Taxonomy" id="86335"/>
    <lineage>
        <taxon>Eukaryota</taxon>
        <taxon>Sar</taxon>
        <taxon>Stramenopiles</taxon>
        <taxon>Oomycota</taxon>
        <taxon>Peronosporomycetes</taxon>
        <taxon>Peronosporales</taxon>
        <taxon>Peronosporaceae</taxon>
        <taxon>Peronospora</taxon>
    </lineage>
</organism>
<feature type="chain" id="PRO_5043953701" description="Elicitin-like protein" evidence="2">
    <location>
        <begin position="20"/>
        <end position="206"/>
    </location>
</feature>
<evidence type="ECO:0000313" key="4">
    <source>
        <dbReference type="Proteomes" id="UP001162029"/>
    </source>
</evidence>
<name>A0AAV0SUA3_9STRA</name>
<dbReference type="SMART" id="SM01187">
    <property type="entry name" value="Elicitin"/>
    <property type="match status" value="1"/>
</dbReference>
<feature type="signal peptide" evidence="2">
    <location>
        <begin position="1"/>
        <end position="19"/>
    </location>
</feature>
<evidence type="ECO:0000313" key="3">
    <source>
        <dbReference type="EMBL" id="CAI5708068.1"/>
    </source>
</evidence>
<dbReference type="InterPro" id="IPR002200">
    <property type="entry name" value="Elicitin"/>
</dbReference>
<keyword evidence="2" id="KW-0732">Signal</keyword>
<dbReference type="Proteomes" id="UP001162029">
    <property type="component" value="Unassembled WGS sequence"/>
</dbReference>
<comment type="caution">
    <text evidence="3">The sequence shown here is derived from an EMBL/GenBank/DDBJ whole genome shotgun (WGS) entry which is preliminary data.</text>
</comment>
<dbReference type="AlphaFoldDB" id="A0AAV0SUA3"/>
<dbReference type="GO" id="GO:0005576">
    <property type="term" value="C:extracellular region"/>
    <property type="evidence" value="ECO:0007669"/>
    <property type="project" value="InterPro"/>
</dbReference>
<sequence>MQTFTSVLLVATIASGASAQSTSSMSSASETSAVPAELAAIINCSTTQLDEAQMILTSNQRQEQCETTLHLESNTMLQVNTATATKMCDTASCRASLQELYNTLPNCRYDLWGLQYSAKKLLEYCGITPTNTTGLGSGSRSVGWSVDTGSTSFASAGVGDTSSTEGTGIAASPAPATPSESSAKTTMTIVSAALVTTAGVVTALLA</sequence>
<evidence type="ECO:0000256" key="2">
    <source>
        <dbReference type="SAM" id="SignalP"/>
    </source>
</evidence>
<protein>
    <recommendedName>
        <fullName evidence="5">Elicitin-like protein</fullName>
    </recommendedName>
</protein>
<evidence type="ECO:0000256" key="1">
    <source>
        <dbReference type="SAM" id="MobiDB-lite"/>
    </source>
</evidence>
<dbReference type="EMBL" id="CANTFM010000001">
    <property type="protein sequence ID" value="CAI5708068.1"/>
    <property type="molecule type" value="Genomic_DNA"/>
</dbReference>
<feature type="region of interest" description="Disordered" evidence="1">
    <location>
        <begin position="156"/>
        <end position="182"/>
    </location>
</feature>
<evidence type="ECO:0008006" key="5">
    <source>
        <dbReference type="Google" id="ProtNLM"/>
    </source>
</evidence>
<proteinExistence type="predicted"/>
<feature type="compositionally biased region" description="Polar residues" evidence="1">
    <location>
        <begin position="156"/>
        <end position="166"/>
    </location>
</feature>
<reference evidence="3" key="1">
    <citation type="submission" date="2022-12" db="EMBL/GenBank/DDBJ databases">
        <authorList>
            <person name="Webb A."/>
        </authorList>
    </citation>
    <scope>NUCLEOTIDE SEQUENCE</scope>
    <source>
        <strain evidence="3">Pd1</strain>
    </source>
</reference>
<keyword evidence="4" id="KW-1185">Reference proteome</keyword>
<gene>
    <name evidence="3" type="ORF">PDE001_LOCUS3</name>
</gene>
<feature type="compositionally biased region" description="Low complexity" evidence="1">
    <location>
        <begin position="170"/>
        <end position="182"/>
    </location>
</feature>